<organism evidence="1 2">
    <name type="scientific">Nocardioides marinisabuli</name>
    <dbReference type="NCBI Taxonomy" id="419476"/>
    <lineage>
        <taxon>Bacteria</taxon>
        <taxon>Bacillati</taxon>
        <taxon>Actinomycetota</taxon>
        <taxon>Actinomycetes</taxon>
        <taxon>Propionibacteriales</taxon>
        <taxon>Nocardioidaceae</taxon>
        <taxon>Nocardioides</taxon>
    </lineage>
</organism>
<dbReference type="Proteomes" id="UP000516957">
    <property type="component" value="Unassembled WGS sequence"/>
</dbReference>
<dbReference type="Gene3D" id="3.40.50.720">
    <property type="entry name" value="NAD(P)-binding Rossmann-like Domain"/>
    <property type="match status" value="1"/>
</dbReference>
<accession>A0A7Y9JP04</accession>
<keyword evidence="2" id="KW-1185">Reference proteome</keyword>
<dbReference type="PANTHER" id="PTHR48079:SF6">
    <property type="entry name" value="NAD(P)-BINDING DOMAIN-CONTAINING PROTEIN-RELATED"/>
    <property type="match status" value="1"/>
</dbReference>
<dbReference type="GO" id="GO:0005737">
    <property type="term" value="C:cytoplasm"/>
    <property type="evidence" value="ECO:0007669"/>
    <property type="project" value="TreeGrafter"/>
</dbReference>
<sequence length="282" mass="29876">MDAAYADVLMIGCGDLGSRIGLRLAERGHRVLALRRRGDLVPAPLRGLSVDLTRESPDLPALQLRHLVVALTARPRSEDAYRATYVDGMRRALDALEATGQRPERAVLVSSTGVHGDVPDGTLVDESHVPSPADGPARVLLEAEELFAERVPGGTVLRCSGLYDGAHSRLVDKVAAGDLDDLGRWTNRIHRDDAAAAAVHLLTRPEAPEAVYLGNDDEPAPLGDVAAEIARVLGVPPPPPADPARAHGKRISNARLRATGWVPAYPTYREGYAGVAASSGTG</sequence>
<dbReference type="EMBL" id="JACCBE010000001">
    <property type="protein sequence ID" value="NYD55870.1"/>
    <property type="molecule type" value="Genomic_DNA"/>
</dbReference>
<evidence type="ECO:0000313" key="2">
    <source>
        <dbReference type="Proteomes" id="UP000516957"/>
    </source>
</evidence>
<dbReference type="PANTHER" id="PTHR48079">
    <property type="entry name" value="PROTEIN YEEZ"/>
    <property type="match status" value="1"/>
</dbReference>
<dbReference type="RefSeq" id="WP_218876195.1">
    <property type="nucleotide sequence ID" value="NZ_CP059163.1"/>
</dbReference>
<proteinExistence type="predicted"/>
<evidence type="ECO:0000313" key="1">
    <source>
        <dbReference type="EMBL" id="NYD55870.1"/>
    </source>
</evidence>
<protein>
    <submittedName>
        <fullName evidence="1">Nucleoside-diphosphate-sugar epimerase</fullName>
    </submittedName>
</protein>
<dbReference type="SUPFAM" id="SSF51735">
    <property type="entry name" value="NAD(P)-binding Rossmann-fold domains"/>
    <property type="match status" value="1"/>
</dbReference>
<reference evidence="1 2" key="1">
    <citation type="submission" date="2020-07" db="EMBL/GenBank/DDBJ databases">
        <title>Sequencing the genomes of 1000 actinobacteria strains.</title>
        <authorList>
            <person name="Klenk H.-P."/>
        </authorList>
    </citation>
    <scope>NUCLEOTIDE SEQUENCE [LARGE SCALE GENOMIC DNA]</scope>
    <source>
        <strain evidence="1 2">DSM 18965</strain>
    </source>
</reference>
<comment type="caution">
    <text evidence="1">The sequence shown here is derived from an EMBL/GenBank/DDBJ whole genome shotgun (WGS) entry which is preliminary data.</text>
</comment>
<dbReference type="InterPro" id="IPR036291">
    <property type="entry name" value="NAD(P)-bd_dom_sf"/>
</dbReference>
<dbReference type="InterPro" id="IPR051783">
    <property type="entry name" value="NAD(P)-dependent_oxidoreduct"/>
</dbReference>
<gene>
    <name evidence="1" type="ORF">BKA08_000108</name>
</gene>
<dbReference type="AlphaFoldDB" id="A0A7Y9JP04"/>
<name>A0A7Y9JP04_9ACTN</name>
<dbReference type="GO" id="GO:0004029">
    <property type="term" value="F:aldehyde dehydrogenase (NAD+) activity"/>
    <property type="evidence" value="ECO:0007669"/>
    <property type="project" value="TreeGrafter"/>
</dbReference>